<keyword evidence="3" id="KW-1185">Reference proteome</keyword>
<keyword evidence="1" id="KW-0732">Signal</keyword>
<protein>
    <recommendedName>
        <fullName evidence="4">Secreted protein</fullName>
    </recommendedName>
</protein>
<organism evidence="2 3">
    <name type="scientific">Amblyomma americanum</name>
    <name type="common">Lone star tick</name>
    <dbReference type="NCBI Taxonomy" id="6943"/>
    <lineage>
        <taxon>Eukaryota</taxon>
        <taxon>Metazoa</taxon>
        <taxon>Ecdysozoa</taxon>
        <taxon>Arthropoda</taxon>
        <taxon>Chelicerata</taxon>
        <taxon>Arachnida</taxon>
        <taxon>Acari</taxon>
        <taxon>Parasitiformes</taxon>
        <taxon>Ixodida</taxon>
        <taxon>Ixodoidea</taxon>
        <taxon>Ixodidae</taxon>
        <taxon>Amblyomminae</taxon>
        <taxon>Amblyomma</taxon>
    </lineage>
</organism>
<accession>A0AAQ4ETY3</accession>
<proteinExistence type="predicted"/>
<dbReference type="AlphaFoldDB" id="A0AAQ4ETY3"/>
<feature type="chain" id="PRO_5042951062" description="Secreted protein" evidence="1">
    <location>
        <begin position="23"/>
        <end position="70"/>
    </location>
</feature>
<sequence>MKSSLVVLALVVCCGCPLLVHGGGVPLFAAPLVAAPAVLAVPAAVSHTYSHKVHSPVLAAPAYPLPYVIG</sequence>
<evidence type="ECO:0000256" key="1">
    <source>
        <dbReference type="SAM" id="SignalP"/>
    </source>
</evidence>
<dbReference type="EMBL" id="JARKHS020011153">
    <property type="protein sequence ID" value="KAK8778048.1"/>
    <property type="molecule type" value="Genomic_DNA"/>
</dbReference>
<evidence type="ECO:0008006" key="4">
    <source>
        <dbReference type="Google" id="ProtNLM"/>
    </source>
</evidence>
<feature type="signal peptide" evidence="1">
    <location>
        <begin position="1"/>
        <end position="22"/>
    </location>
</feature>
<comment type="caution">
    <text evidence="2">The sequence shown here is derived from an EMBL/GenBank/DDBJ whole genome shotgun (WGS) entry which is preliminary data.</text>
</comment>
<gene>
    <name evidence="2" type="ORF">V5799_020608</name>
</gene>
<evidence type="ECO:0000313" key="2">
    <source>
        <dbReference type="EMBL" id="KAK8778048.1"/>
    </source>
</evidence>
<reference evidence="2 3" key="1">
    <citation type="journal article" date="2023" name="Arcadia Sci">
        <title>De novo assembly of a long-read Amblyomma americanum tick genome.</title>
        <authorList>
            <person name="Chou S."/>
            <person name="Poskanzer K.E."/>
            <person name="Rollins M."/>
            <person name="Thuy-Boun P.S."/>
        </authorList>
    </citation>
    <scope>NUCLEOTIDE SEQUENCE [LARGE SCALE GENOMIC DNA]</scope>
    <source>
        <strain evidence="2">F_SG_1</strain>
        <tissue evidence="2">Salivary glands</tissue>
    </source>
</reference>
<evidence type="ECO:0000313" key="3">
    <source>
        <dbReference type="Proteomes" id="UP001321473"/>
    </source>
</evidence>
<name>A0AAQ4ETY3_AMBAM</name>
<dbReference type="Proteomes" id="UP001321473">
    <property type="component" value="Unassembled WGS sequence"/>
</dbReference>